<dbReference type="EMBL" id="FNDE01000004">
    <property type="protein sequence ID" value="SDG85451.1"/>
    <property type="molecule type" value="Genomic_DNA"/>
</dbReference>
<accession>A0A1G7XMX8</accession>
<organism evidence="1 2">
    <name type="scientific">Aneurinibacillus thermoaerophilus</name>
    <dbReference type="NCBI Taxonomy" id="143495"/>
    <lineage>
        <taxon>Bacteria</taxon>
        <taxon>Bacillati</taxon>
        <taxon>Bacillota</taxon>
        <taxon>Bacilli</taxon>
        <taxon>Bacillales</taxon>
        <taxon>Paenibacillaceae</taxon>
        <taxon>Aneurinibacillus group</taxon>
        <taxon>Aneurinibacillus</taxon>
    </lineage>
</organism>
<name>A0A1G7XMX8_ANETH</name>
<protein>
    <submittedName>
        <fullName evidence="1">Uncharacterized protein</fullName>
    </submittedName>
</protein>
<proteinExistence type="predicted"/>
<dbReference type="Proteomes" id="UP000198956">
    <property type="component" value="Unassembled WGS sequence"/>
</dbReference>
<sequence length="82" mass="9623">MLRYKCQSIQGDVYSFPFTSLLYLTKENKDCSWPRLDLPFCEKALKTVEPSFRAFYMYGFFEEKGRGISTRVAHSMATGEFR</sequence>
<gene>
    <name evidence="1" type="ORF">SAMN04489735_100475</name>
</gene>
<reference evidence="1 2" key="1">
    <citation type="submission" date="2016-10" db="EMBL/GenBank/DDBJ databases">
        <authorList>
            <person name="de Groot N.N."/>
        </authorList>
    </citation>
    <scope>NUCLEOTIDE SEQUENCE [LARGE SCALE GENOMIC DNA]</scope>
    <source>
        <strain evidence="1 2">L 420-91</strain>
    </source>
</reference>
<dbReference type="AlphaFoldDB" id="A0A1G7XMX8"/>
<evidence type="ECO:0000313" key="2">
    <source>
        <dbReference type="Proteomes" id="UP000198956"/>
    </source>
</evidence>
<evidence type="ECO:0000313" key="1">
    <source>
        <dbReference type="EMBL" id="SDG85451.1"/>
    </source>
</evidence>